<sequence length="452" mass="49817">MASWDRSRLAWTAAPGSFELRRRLGWRVATAAVLVLLALEQRRCEGLFVQGFFGATACRSSSRWRPLQSPGARPRLDGRPAMELHAVAEEPLPAISDFMLGQEFDGEVAAISDHGAVVRLDGTQTTGFLHVSEISETQKYVAHPAEEVSVGQKVRVRVLKADPAFLGLTRKNLGKKSVNDFMIGQEVRGTVKTVKAAGAWIDIGADREGFLHKSQIKESGFVDDARTLIEAGEEVTVRIRNKDEAKGNIEVTMKPAKEVLNPLQRGLKVEDLKEGEETGGVVKSVKDFGCFVDVGAEADGLLHQRHINDGVVYDMQSLLKHGDKVTVKVRGMFKGRLDLELTSTLTRLPDVDAFTSVPRSLMMDATVAKMERFGMFLDIAPPRGDGPKVLGFMRYKQAIDVVDIQEGDRIKVRIAKVVKQNRQLFLTMRPLEDKTDKPPGGSSGAGARQQRY</sequence>
<feature type="region of interest" description="Disordered" evidence="1">
    <location>
        <begin position="429"/>
        <end position="452"/>
    </location>
</feature>
<dbReference type="AlphaFoldDB" id="A0A7S2DYX0"/>
<feature type="domain" description="S1 motif" evidence="2">
    <location>
        <begin position="184"/>
        <end position="254"/>
    </location>
</feature>
<dbReference type="PROSITE" id="PS50126">
    <property type="entry name" value="S1"/>
    <property type="match status" value="4"/>
</dbReference>
<dbReference type="Gene3D" id="2.40.50.140">
    <property type="entry name" value="Nucleic acid-binding proteins"/>
    <property type="match status" value="4"/>
</dbReference>
<accession>A0A7S2DYX0</accession>
<name>A0A7S2DYX0_9DINO</name>
<gene>
    <name evidence="3" type="ORF">AAND1436_LOCUS30146</name>
</gene>
<dbReference type="PANTHER" id="PTHR10724">
    <property type="entry name" value="30S RIBOSOMAL PROTEIN S1"/>
    <property type="match status" value="1"/>
</dbReference>
<proteinExistence type="predicted"/>
<dbReference type="GO" id="GO:0003729">
    <property type="term" value="F:mRNA binding"/>
    <property type="evidence" value="ECO:0007669"/>
    <property type="project" value="TreeGrafter"/>
</dbReference>
<organism evidence="3">
    <name type="scientific">Alexandrium andersonii</name>
    <dbReference type="NCBI Taxonomy" id="327968"/>
    <lineage>
        <taxon>Eukaryota</taxon>
        <taxon>Sar</taxon>
        <taxon>Alveolata</taxon>
        <taxon>Dinophyceae</taxon>
        <taxon>Gonyaulacales</taxon>
        <taxon>Pyrocystaceae</taxon>
        <taxon>Alexandrium</taxon>
    </lineage>
</organism>
<dbReference type="SUPFAM" id="SSF50249">
    <property type="entry name" value="Nucleic acid-binding proteins"/>
    <property type="match status" value="4"/>
</dbReference>
<protein>
    <recommendedName>
        <fullName evidence="2">S1 motif domain-containing protein</fullName>
    </recommendedName>
</protein>
<dbReference type="Pfam" id="PF00575">
    <property type="entry name" value="S1"/>
    <property type="match status" value="3"/>
</dbReference>
<evidence type="ECO:0000313" key="3">
    <source>
        <dbReference type="EMBL" id="CAD9468166.1"/>
    </source>
</evidence>
<feature type="domain" description="S1 motif" evidence="2">
    <location>
        <begin position="360"/>
        <end position="429"/>
    </location>
</feature>
<feature type="domain" description="S1 motif" evidence="2">
    <location>
        <begin position="275"/>
        <end position="344"/>
    </location>
</feature>
<dbReference type="InterPro" id="IPR003029">
    <property type="entry name" value="S1_domain"/>
</dbReference>
<dbReference type="GO" id="GO:0006412">
    <property type="term" value="P:translation"/>
    <property type="evidence" value="ECO:0007669"/>
    <property type="project" value="TreeGrafter"/>
</dbReference>
<feature type="domain" description="S1 motif" evidence="2">
    <location>
        <begin position="101"/>
        <end position="171"/>
    </location>
</feature>
<evidence type="ECO:0000259" key="2">
    <source>
        <dbReference type="PROSITE" id="PS50126"/>
    </source>
</evidence>
<dbReference type="InterPro" id="IPR012340">
    <property type="entry name" value="NA-bd_OB-fold"/>
</dbReference>
<dbReference type="SMART" id="SM00316">
    <property type="entry name" value="S1"/>
    <property type="match status" value="4"/>
</dbReference>
<dbReference type="GO" id="GO:0003735">
    <property type="term" value="F:structural constituent of ribosome"/>
    <property type="evidence" value="ECO:0007669"/>
    <property type="project" value="TreeGrafter"/>
</dbReference>
<reference evidence="3" key="1">
    <citation type="submission" date="2021-01" db="EMBL/GenBank/DDBJ databases">
        <authorList>
            <person name="Corre E."/>
            <person name="Pelletier E."/>
            <person name="Niang G."/>
            <person name="Scheremetjew M."/>
            <person name="Finn R."/>
            <person name="Kale V."/>
            <person name="Holt S."/>
            <person name="Cochrane G."/>
            <person name="Meng A."/>
            <person name="Brown T."/>
            <person name="Cohen L."/>
        </authorList>
    </citation>
    <scope>NUCLEOTIDE SEQUENCE</scope>
    <source>
        <strain evidence="3">CCMP2222</strain>
    </source>
</reference>
<dbReference type="InterPro" id="IPR050437">
    <property type="entry name" value="Ribos_protein_bS1-like"/>
</dbReference>
<dbReference type="PANTHER" id="PTHR10724:SF10">
    <property type="entry name" value="S1 RNA-BINDING DOMAIN-CONTAINING PROTEIN 1"/>
    <property type="match status" value="1"/>
</dbReference>
<dbReference type="EMBL" id="HBGQ01062391">
    <property type="protein sequence ID" value="CAD9468166.1"/>
    <property type="molecule type" value="Transcribed_RNA"/>
</dbReference>
<evidence type="ECO:0000256" key="1">
    <source>
        <dbReference type="SAM" id="MobiDB-lite"/>
    </source>
</evidence>